<dbReference type="Proteomes" id="UP000663874">
    <property type="component" value="Unassembled WGS sequence"/>
</dbReference>
<name>A0A815H804_9BILA</name>
<keyword evidence="1" id="KW-1133">Transmembrane helix</keyword>
<comment type="caution">
    <text evidence="2">The sequence shown here is derived from an EMBL/GenBank/DDBJ whole genome shotgun (WGS) entry which is preliminary data.</text>
</comment>
<evidence type="ECO:0000313" key="4">
    <source>
        <dbReference type="Proteomes" id="UP000663889"/>
    </source>
</evidence>
<feature type="transmembrane region" description="Helical" evidence="1">
    <location>
        <begin position="109"/>
        <end position="129"/>
    </location>
</feature>
<protein>
    <submittedName>
        <fullName evidence="2">Uncharacterized protein</fullName>
    </submittedName>
</protein>
<feature type="transmembrane region" description="Helical" evidence="1">
    <location>
        <begin position="72"/>
        <end position="89"/>
    </location>
</feature>
<organism evidence="2 4">
    <name type="scientific">Rotaria sordida</name>
    <dbReference type="NCBI Taxonomy" id="392033"/>
    <lineage>
        <taxon>Eukaryota</taxon>
        <taxon>Metazoa</taxon>
        <taxon>Spiralia</taxon>
        <taxon>Gnathifera</taxon>
        <taxon>Rotifera</taxon>
        <taxon>Eurotatoria</taxon>
        <taxon>Bdelloidea</taxon>
        <taxon>Philodinida</taxon>
        <taxon>Philodinidae</taxon>
        <taxon>Rotaria</taxon>
    </lineage>
</organism>
<keyword evidence="1" id="KW-0812">Transmembrane</keyword>
<dbReference type="EMBL" id="CAJNOU010002774">
    <property type="protein sequence ID" value="CAF1348583.1"/>
    <property type="molecule type" value="Genomic_DNA"/>
</dbReference>
<feature type="transmembrane region" description="Helical" evidence="1">
    <location>
        <begin position="149"/>
        <end position="168"/>
    </location>
</feature>
<reference evidence="2" key="1">
    <citation type="submission" date="2021-02" db="EMBL/GenBank/DDBJ databases">
        <authorList>
            <person name="Nowell W R."/>
        </authorList>
    </citation>
    <scope>NUCLEOTIDE SEQUENCE</scope>
</reference>
<dbReference type="Proteomes" id="UP000663889">
    <property type="component" value="Unassembled WGS sequence"/>
</dbReference>
<dbReference type="AlphaFoldDB" id="A0A815H804"/>
<evidence type="ECO:0000256" key="1">
    <source>
        <dbReference type="SAM" id="Phobius"/>
    </source>
</evidence>
<evidence type="ECO:0000313" key="3">
    <source>
        <dbReference type="EMBL" id="CAF3962951.1"/>
    </source>
</evidence>
<dbReference type="EMBL" id="CAJOBE010005163">
    <property type="protein sequence ID" value="CAF3962951.1"/>
    <property type="molecule type" value="Genomic_DNA"/>
</dbReference>
<proteinExistence type="predicted"/>
<keyword evidence="1" id="KW-0472">Membrane</keyword>
<feature type="transmembrane region" description="Helical" evidence="1">
    <location>
        <begin position="21"/>
        <end position="40"/>
    </location>
</feature>
<evidence type="ECO:0000313" key="2">
    <source>
        <dbReference type="EMBL" id="CAF1348583.1"/>
    </source>
</evidence>
<sequence length="183" mass="21630">MSTVKRINDVDVNQYKNPFSTSQLIIGLFIGTYFLTVELIDSSLTMCVLREKKPELYQEYIMFKSQASIWKWWQLCTMIVLPLSMIDALRDLIHMFTKKASIRRNVIDILKAIQFFGIVYTMFVCVMPLESHLAEKPSKHLARDLNFYHSFAFGFNILGWLLTLLRYYDWKNDKHIPSEKKTQ</sequence>
<accession>A0A815H804</accession>
<gene>
    <name evidence="3" type="ORF">FNK824_LOCUS23888</name>
    <name evidence="2" type="ORF">SEV965_LOCUS28738</name>
</gene>